<gene>
    <name evidence="2" type="ORF">POCTA_138.1.T2260012</name>
</gene>
<comment type="caution">
    <text evidence="2">The sequence shown here is derived from an EMBL/GenBank/DDBJ whole genome shotgun (WGS) entry which is preliminary data.</text>
</comment>
<accession>A0A8S1YSQ9</accession>
<protein>
    <submittedName>
        <fullName evidence="2">Uncharacterized protein</fullName>
    </submittedName>
</protein>
<feature type="compositionally biased region" description="Polar residues" evidence="1">
    <location>
        <begin position="11"/>
        <end position="27"/>
    </location>
</feature>
<dbReference type="Proteomes" id="UP000683925">
    <property type="component" value="Unassembled WGS sequence"/>
</dbReference>
<dbReference type="AlphaFoldDB" id="A0A8S1YSQ9"/>
<keyword evidence="3" id="KW-1185">Reference proteome</keyword>
<evidence type="ECO:0000313" key="2">
    <source>
        <dbReference type="EMBL" id="CAD8215314.1"/>
    </source>
</evidence>
<feature type="region of interest" description="Disordered" evidence="1">
    <location>
        <begin position="1"/>
        <end position="28"/>
    </location>
</feature>
<dbReference type="EMBL" id="CAJJDP010000230">
    <property type="protein sequence ID" value="CAD8215314.1"/>
    <property type="molecule type" value="Genomic_DNA"/>
</dbReference>
<reference evidence="2" key="1">
    <citation type="submission" date="2021-01" db="EMBL/GenBank/DDBJ databases">
        <authorList>
            <consortium name="Genoscope - CEA"/>
            <person name="William W."/>
        </authorList>
    </citation>
    <scope>NUCLEOTIDE SEQUENCE</scope>
</reference>
<feature type="compositionally biased region" description="Basic residues" evidence="1">
    <location>
        <begin position="1"/>
        <end position="10"/>
    </location>
</feature>
<organism evidence="2 3">
    <name type="scientific">Paramecium octaurelia</name>
    <dbReference type="NCBI Taxonomy" id="43137"/>
    <lineage>
        <taxon>Eukaryota</taxon>
        <taxon>Sar</taxon>
        <taxon>Alveolata</taxon>
        <taxon>Ciliophora</taxon>
        <taxon>Intramacronucleata</taxon>
        <taxon>Oligohymenophorea</taxon>
        <taxon>Peniculida</taxon>
        <taxon>Parameciidae</taxon>
        <taxon>Paramecium</taxon>
    </lineage>
</organism>
<evidence type="ECO:0000256" key="1">
    <source>
        <dbReference type="SAM" id="MobiDB-lite"/>
    </source>
</evidence>
<evidence type="ECO:0000313" key="3">
    <source>
        <dbReference type="Proteomes" id="UP000683925"/>
    </source>
</evidence>
<name>A0A8S1YSQ9_PAROT</name>
<sequence>MGNWKRRLQKQKTNQNLGMDQKSQSPLRSGILRRDKQQILLQKNSDLILASTHSKETIQRNIMAENLRRYKICNSINQRQFILINKVSDNFVSGSYQKIIRKWLSYN</sequence>
<proteinExistence type="predicted"/>